<sequence>MLELTSEQVAGLAEIDARGYVERIRQDLVNADLKLADDGTLSKRLWNAYVAARQFGIRTDENVEAFLRIEAYAPNFYEKPATRAWITRPGRSADERFHDYLRVIKWRIEHPEYNGGSRNGGIGSTDSRGSGSGTWAAISAGWRRLVGRGGSGGNGESVG</sequence>
<keyword evidence="2" id="KW-1185">Reference proteome</keyword>
<name>A0A0H3KKK9_BURM1</name>
<evidence type="ECO:0000313" key="2">
    <source>
        <dbReference type="Proteomes" id="UP000008815"/>
    </source>
</evidence>
<evidence type="ECO:0000313" key="1">
    <source>
        <dbReference type="EMBL" id="BAG43971.1"/>
    </source>
</evidence>
<gene>
    <name evidence="1" type="ordered locus">BMULJ_02062</name>
</gene>
<proteinExistence type="predicted"/>
<protein>
    <submittedName>
        <fullName evidence="1">Uncharacterized protein</fullName>
    </submittedName>
</protein>
<dbReference type="Proteomes" id="UP000008815">
    <property type="component" value="Chromosome 1"/>
</dbReference>
<dbReference type="STRING" id="395019.BMULJ_02062"/>
<reference evidence="1 2" key="1">
    <citation type="submission" date="2007-04" db="EMBL/GenBank/DDBJ databases">
        <title>Complete genome sequence of Burkholderia multivorans ATCC 17616.</title>
        <authorList>
            <person name="Ohtsubo Y."/>
            <person name="Yamashita A."/>
            <person name="Kurokawa K."/>
            <person name="Takami H."/>
            <person name="Yuhara S."/>
            <person name="Nishiyama E."/>
            <person name="Endo R."/>
            <person name="Miyazaki R."/>
            <person name="Ono A."/>
            <person name="Yano K."/>
            <person name="Ito M."/>
            <person name="Sota M."/>
            <person name="Yuji N."/>
            <person name="Hattori M."/>
            <person name="Tsuda M."/>
        </authorList>
    </citation>
    <scope>NUCLEOTIDE SEQUENCE [LARGE SCALE GENOMIC DNA]</scope>
    <source>
        <strain evidence="2">ATCC 17616 / 249</strain>
    </source>
</reference>
<dbReference type="eggNOG" id="ENOG5033NU3">
    <property type="taxonomic scope" value="Bacteria"/>
</dbReference>
<organism evidence="1 2">
    <name type="scientific">Burkholderia multivorans (strain ATCC 17616 / 249)</name>
    <dbReference type="NCBI Taxonomy" id="395019"/>
    <lineage>
        <taxon>Bacteria</taxon>
        <taxon>Pseudomonadati</taxon>
        <taxon>Pseudomonadota</taxon>
        <taxon>Betaproteobacteria</taxon>
        <taxon>Burkholderiales</taxon>
        <taxon>Burkholderiaceae</taxon>
        <taxon>Burkholderia</taxon>
        <taxon>Burkholderia cepacia complex</taxon>
    </lineage>
</organism>
<dbReference type="AlphaFoldDB" id="A0A0H3KKK9"/>
<dbReference type="EMBL" id="AP009385">
    <property type="protein sequence ID" value="BAG43971.1"/>
    <property type="molecule type" value="Genomic_DNA"/>
</dbReference>
<dbReference type="HOGENOM" id="CLU_1674628_0_0_4"/>
<dbReference type="KEGG" id="bmj:BMULJ_02062"/>
<accession>A0A0H3KKK9</accession>
<dbReference type="KEGG" id="bmu:Bmul_1193"/>
<dbReference type="RefSeq" id="WP_012213104.1">
    <property type="nucleotide sequence ID" value="NC_010084.1"/>
</dbReference>